<dbReference type="InterPro" id="IPR018683">
    <property type="entry name" value="DUF2169"/>
</dbReference>
<dbReference type="EMBL" id="JABFNT010000100">
    <property type="protein sequence ID" value="NOJ81801.1"/>
    <property type="molecule type" value="Genomic_DNA"/>
</dbReference>
<name>A0A7Y4IMG1_MYXXA</name>
<sequence length="345" mass="37664">MAHPNVENETPFAFDMMGLSDEDGRPALLLVVKATFVLGDAGLKLADMQTPVQWSAKPWGRPGESSDKYEPESALSKVATDVALIGHAYPPQKGATESLVALQVGPLKKAVRVIGERTWFKSMGRVTATKPLPFDKLPLTWERAFGGWDRTDAGKPSFEPRNPVGVGFRSSPRHFEEGLKLPNLEDPATAPLREFGQRVVPAGFGFTSPHWQPRAKYGGTYDEAWNRTRKPLVPKDFDRRFFNAAAPGLTAPGYLRGDEPVIIAGASPRGRLSFSLPGQATPVVTLELQRGETSKPPMNLDTVILDADADQVLLIWRGHAVLDDGLHDVRSLTLTAEGTSLRKVP</sequence>
<dbReference type="RefSeq" id="WP_171443777.1">
    <property type="nucleotide sequence ID" value="NZ_JABFNS010000056.1"/>
</dbReference>
<evidence type="ECO:0000259" key="1">
    <source>
        <dbReference type="Pfam" id="PF09937"/>
    </source>
</evidence>
<dbReference type="Proteomes" id="UP000533080">
    <property type="component" value="Unassembled WGS sequence"/>
</dbReference>
<accession>A0A7Y4IMG1</accession>
<organism evidence="2 3">
    <name type="scientific">Myxococcus xanthus</name>
    <dbReference type="NCBI Taxonomy" id="34"/>
    <lineage>
        <taxon>Bacteria</taxon>
        <taxon>Pseudomonadati</taxon>
        <taxon>Myxococcota</taxon>
        <taxon>Myxococcia</taxon>
        <taxon>Myxococcales</taxon>
        <taxon>Cystobacterineae</taxon>
        <taxon>Myxococcaceae</taxon>
        <taxon>Myxococcus</taxon>
    </lineage>
</organism>
<protein>
    <submittedName>
        <fullName evidence="2">DUF2169 domain-containing protein</fullName>
    </submittedName>
</protein>
<gene>
    <name evidence="2" type="ORF">HNV28_26290</name>
</gene>
<evidence type="ECO:0000313" key="2">
    <source>
        <dbReference type="EMBL" id="NOJ81801.1"/>
    </source>
</evidence>
<feature type="domain" description="DUF2169" evidence="1">
    <location>
        <begin position="24"/>
        <end position="317"/>
    </location>
</feature>
<dbReference type="Pfam" id="PF09937">
    <property type="entry name" value="DUF2169"/>
    <property type="match status" value="1"/>
</dbReference>
<comment type="caution">
    <text evidence="2">The sequence shown here is derived from an EMBL/GenBank/DDBJ whole genome shotgun (WGS) entry which is preliminary data.</text>
</comment>
<evidence type="ECO:0000313" key="3">
    <source>
        <dbReference type="Proteomes" id="UP000533080"/>
    </source>
</evidence>
<dbReference type="AlphaFoldDB" id="A0A7Y4IMG1"/>
<reference evidence="2 3" key="1">
    <citation type="submission" date="2020-05" db="EMBL/GenBank/DDBJ databases">
        <authorList>
            <person name="Whitworth D."/>
        </authorList>
    </citation>
    <scope>NUCLEOTIDE SEQUENCE [LARGE SCALE GENOMIC DNA]</scope>
    <source>
        <strain evidence="2 3">AM005</strain>
    </source>
</reference>
<proteinExistence type="predicted"/>